<sequence length="134" mass="15146">MIDFGLPFAVLRHRMDLSHFTTTRYQSRSGILFGRGTRDRLVSGGSQSTENADKNRAEEHERSPTMPPQPRPPPQRSPNQGRRRADHHHATAETTPMKPRTTSDEASQASTPSNKKQPETRKTTNQIEDCNPLM</sequence>
<keyword evidence="2" id="KW-1185">Reference proteome</keyword>
<feature type="compositionally biased region" description="Pro residues" evidence="1">
    <location>
        <begin position="65"/>
        <end position="76"/>
    </location>
</feature>
<dbReference type="Proteomes" id="UP000492821">
    <property type="component" value="Unassembled WGS sequence"/>
</dbReference>
<proteinExistence type="predicted"/>
<name>A0A7E4US36_PANRE</name>
<organism evidence="2 3">
    <name type="scientific">Panagrellus redivivus</name>
    <name type="common">Microworm</name>
    <dbReference type="NCBI Taxonomy" id="6233"/>
    <lineage>
        <taxon>Eukaryota</taxon>
        <taxon>Metazoa</taxon>
        <taxon>Ecdysozoa</taxon>
        <taxon>Nematoda</taxon>
        <taxon>Chromadorea</taxon>
        <taxon>Rhabditida</taxon>
        <taxon>Tylenchina</taxon>
        <taxon>Panagrolaimomorpha</taxon>
        <taxon>Panagrolaimoidea</taxon>
        <taxon>Panagrolaimidae</taxon>
        <taxon>Panagrellus</taxon>
    </lineage>
</organism>
<evidence type="ECO:0000313" key="3">
    <source>
        <dbReference type="WBParaSite" id="Pan_g12177.t1"/>
    </source>
</evidence>
<feature type="compositionally biased region" description="Basic and acidic residues" evidence="1">
    <location>
        <begin position="51"/>
        <end position="63"/>
    </location>
</feature>
<feature type="compositionally biased region" description="Polar residues" evidence="1">
    <location>
        <begin position="104"/>
        <end position="115"/>
    </location>
</feature>
<evidence type="ECO:0000256" key="1">
    <source>
        <dbReference type="SAM" id="MobiDB-lite"/>
    </source>
</evidence>
<evidence type="ECO:0000313" key="2">
    <source>
        <dbReference type="Proteomes" id="UP000492821"/>
    </source>
</evidence>
<accession>A0A7E4US36</accession>
<reference evidence="2" key="1">
    <citation type="journal article" date="2013" name="Genetics">
        <title>The draft genome and transcriptome of Panagrellus redivivus are shaped by the harsh demands of a free-living lifestyle.</title>
        <authorList>
            <person name="Srinivasan J."/>
            <person name="Dillman A.R."/>
            <person name="Macchietto M.G."/>
            <person name="Heikkinen L."/>
            <person name="Lakso M."/>
            <person name="Fracchia K.M."/>
            <person name="Antoshechkin I."/>
            <person name="Mortazavi A."/>
            <person name="Wong G."/>
            <person name="Sternberg P.W."/>
        </authorList>
    </citation>
    <scope>NUCLEOTIDE SEQUENCE [LARGE SCALE GENOMIC DNA]</scope>
    <source>
        <strain evidence="2">MT8872</strain>
    </source>
</reference>
<dbReference type="WBParaSite" id="Pan_g12177.t1">
    <property type="protein sequence ID" value="Pan_g12177.t1"/>
    <property type="gene ID" value="Pan_g12177"/>
</dbReference>
<reference evidence="3" key="2">
    <citation type="submission" date="2020-10" db="UniProtKB">
        <authorList>
            <consortium name="WormBaseParasite"/>
        </authorList>
    </citation>
    <scope>IDENTIFICATION</scope>
</reference>
<protein>
    <submittedName>
        <fullName evidence="3">Uncharacterized protein</fullName>
    </submittedName>
</protein>
<feature type="region of interest" description="Disordered" evidence="1">
    <location>
        <begin position="28"/>
        <end position="134"/>
    </location>
</feature>
<dbReference type="AlphaFoldDB" id="A0A7E4US36"/>